<evidence type="ECO:0000313" key="8">
    <source>
        <dbReference type="Proteomes" id="UP001162131"/>
    </source>
</evidence>
<dbReference type="PANTHER" id="PTHR19854">
    <property type="entry name" value="TRANSDUCIN BETA-LIKE 3"/>
    <property type="match status" value="1"/>
</dbReference>
<evidence type="ECO:0000313" key="7">
    <source>
        <dbReference type="EMBL" id="CAG9322636.1"/>
    </source>
</evidence>
<comment type="caution">
    <text evidence="7">The sequence shown here is derived from an EMBL/GenBank/DDBJ whole genome shotgun (WGS) entry which is preliminary data.</text>
</comment>
<protein>
    <recommendedName>
        <fullName evidence="6">U3 small nucleolar RNA-associated protein 13 C-terminal domain-containing protein</fullName>
    </recommendedName>
</protein>
<feature type="repeat" description="WD" evidence="5">
    <location>
        <begin position="448"/>
        <end position="489"/>
    </location>
</feature>
<evidence type="ECO:0000256" key="5">
    <source>
        <dbReference type="PROSITE-ProRule" id="PRU00221"/>
    </source>
</evidence>
<dbReference type="InterPro" id="IPR019775">
    <property type="entry name" value="WD40_repeat_CS"/>
</dbReference>
<feature type="repeat" description="WD" evidence="5">
    <location>
        <begin position="363"/>
        <end position="403"/>
    </location>
</feature>
<feature type="domain" description="U3 small nucleolar RNA-associated protein 13 C-terminal" evidence="6">
    <location>
        <begin position="585"/>
        <end position="713"/>
    </location>
</feature>
<dbReference type="AlphaFoldDB" id="A0AAU9JBZ5"/>
<dbReference type="InterPro" id="IPR036322">
    <property type="entry name" value="WD40_repeat_dom_sf"/>
</dbReference>
<dbReference type="Pfam" id="PF08625">
    <property type="entry name" value="Utp13"/>
    <property type="match status" value="1"/>
</dbReference>
<feature type="repeat" description="WD" evidence="5">
    <location>
        <begin position="127"/>
        <end position="168"/>
    </location>
</feature>
<evidence type="ECO:0000256" key="4">
    <source>
        <dbReference type="ARBA" id="ARBA00023242"/>
    </source>
</evidence>
<dbReference type="Proteomes" id="UP001162131">
    <property type="component" value="Unassembled WGS sequence"/>
</dbReference>
<dbReference type="PROSITE" id="PS50082">
    <property type="entry name" value="WD_REPEATS_2"/>
    <property type="match status" value="6"/>
</dbReference>
<dbReference type="PRINTS" id="PR00320">
    <property type="entry name" value="GPROTEINBRPT"/>
</dbReference>
<evidence type="ECO:0000256" key="2">
    <source>
        <dbReference type="ARBA" id="ARBA00022574"/>
    </source>
</evidence>
<feature type="repeat" description="WD" evidence="5">
    <location>
        <begin position="325"/>
        <end position="354"/>
    </location>
</feature>
<feature type="repeat" description="WD" evidence="5">
    <location>
        <begin position="407"/>
        <end position="439"/>
    </location>
</feature>
<gene>
    <name evidence="7" type="ORF">BSTOLATCC_MIC31759</name>
</gene>
<reference evidence="7" key="1">
    <citation type="submission" date="2021-09" db="EMBL/GenBank/DDBJ databases">
        <authorList>
            <consortium name="AG Swart"/>
            <person name="Singh M."/>
            <person name="Singh A."/>
            <person name="Seah K."/>
            <person name="Emmerich C."/>
        </authorList>
    </citation>
    <scope>NUCLEOTIDE SEQUENCE</scope>
    <source>
        <strain evidence="7">ATCC30299</strain>
    </source>
</reference>
<comment type="subcellular location">
    <subcellularLocation>
        <location evidence="1">Nucleus</location>
        <location evidence="1">Nucleolus</location>
    </subcellularLocation>
</comment>
<accession>A0AAU9JBZ5</accession>
<keyword evidence="8" id="KW-1185">Reference proteome</keyword>
<dbReference type="InterPro" id="IPR001680">
    <property type="entry name" value="WD40_rpt"/>
</dbReference>
<dbReference type="SMART" id="SM00320">
    <property type="entry name" value="WD40"/>
    <property type="match status" value="11"/>
</dbReference>
<dbReference type="PANTHER" id="PTHR19854:SF15">
    <property type="entry name" value="TRANSDUCIN BETA-LIKE PROTEIN 3"/>
    <property type="match status" value="1"/>
</dbReference>
<keyword evidence="4" id="KW-0539">Nucleus</keyword>
<feature type="repeat" description="WD" evidence="5">
    <location>
        <begin position="490"/>
        <end position="529"/>
    </location>
</feature>
<proteinExistence type="predicted"/>
<evidence type="ECO:0000256" key="3">
    <source>
        <dbReference type="ARBA" id="ARBA00022737"/>
    </source>
</evidence>
<dbReference type="PROSITE" id="PS00678">
    <property type="entry name" value="WD_REPEATS_1"/>
    <property type="match status" value="1"/>
</dbReference>
<dbReference type="InterPro" id="IPR020472">
    <property type="entry name" value="WD40_PAC1"/>
</dbReference>
<dbReference type="GO" id="GO:0006364">
    <property type="term" value="P:rRNA processing"/>
    <property type="evidence" value="ECO:0007669"/>
    <property type="project" value="InterPro"/>
</dbReference>
<dbReference type="GO" id="GO:0032040">
    <property type="term" value="C:small-subunit processome"/>
    <property type="evidence" value="ECO:0007669"/>
    <property type="project" value="InterPro"/>
</dbReference>
<dbReference type="EMBL" id="CAJZBQ010000032">
    <property type="protein sequence ID" value="CAG9322636.1"/>
    <property type="molecule type" value="Genomic_DNA"/>
</dbReference>
<keyword evidence="2 5" id="KW-0853">WD repeat</keyword>
<dbReference type="PROSITE" id="PS50294">
    <property type="entry name" value="WD_REPEATS_REGION"/>
    <property type="match status" value="5"/>
</dbReference>
<dbReference type="SUPFAM" id="SSF50978">
    <property type="entry name" value="WD40 repeat-like"/>
    <property type="match status" value="2"/>
</dbReference>
<dbReference type="Gene3D" id="2.130.10.10">
    <property type="entry name" value="YVTN repeat-like/Quinoprotein amine dehydrogenase"/>
    <property type="match status" value="3"/>
</dbReference>
<dbReference type="InterPro" id="IPR015943">
    <property type="entry name" value="WD40/YVTN_repeat-like_dom_sf"/>
</dbReference>
<name>A0AAU9JBZ5_9CILI</name>
<evidence type="ECO:0000259" key="6">
    <source>
        <dbReference type="Pfam" id="PF08625"/>
    </source>
</evidence>
<sequence length="735" mass="83757">MKSQVWRAEKVFRSVFAGGKLCVDQEGTMGFSLYKDQVICFSLENFQILSHTGEDVTCFDLTKSGTLVTSGVDNIIRFHKDPPKIWKSDCAITILQVDPRDALLATGGSDNSIRVYQLEQSYLTHCFKQHSGPILSLSFHPTEFLLASSSHDYSIRVFDLMKYSCRHTITMQHPTRFVAFLEKSLVTCTSDEAKLWSIKKWEEKGVYKAEGDISAIEISGGVWIGEDSGNVVNLSKNKLEVKRKKQVTIFGINLIKHINNEEMLVSNQEFSMYFLNNKLKLQKEIIGDIDEILDLKWINESKVALALNSTEAKLFDINTSLVQSLKGHTDNILCIDIFGEYIATASRDQTMRYWHNTKCLAVYKGHTEEVISVAISKKNFLVTSSQDRTIKIWEKSEGEIATALQTTIAHEKDIGVVRLSPDSKRIASGSHDKTIKLWNKKLANLQTLEGHKRGIWDLIFHPSDRILASSSGDMTVKLWSLETYSCIRTLEGHTNAVLKLAWIPSGIASVSSDNLLKIWNFKTGTCVLSLEEHNDKIWAIGGQKINEESFLLTGGIDSKLVLWKDITEQEETKQLEEKREAIKQEQLMQNKLKSGDKVEAALIAHRLKRPQMLYKITQEMTEKEVILFVDTLLEDPDGLLSLLTHIRDWNSMKKYSSLAQRILYEIFDRVSYSNFPNVSEILQAISVYSQKHYQRAEKLCMQSYQLDHILNEMTLLPKKRTKQEDVVSNKKIHIS</sequence>
<dbReference type="Pfam" id="PF00400">
    <property type="entry name" value="WD40"/>
    <property type="match status" value="8"/>
</dbReference>
<organism evidence="7 8">
    <name type="scientific">Blepharisma stoltei</name>
    <dbReference type="NCBI Taxonomy" id="1481888"/>
    <lineage>
        <taxon>Eukaryota</taxon>
        <taxon>Sar</taxon>
        <taxon>Alveolata</taxon>
        <taxon>Ciliophora</taxon>
        <taxon>Postciliodesmatophora</taxon>
        <taxon>Heterotrichea</taxon>
        <taxon>Heterotrichida</taxon>
        <taxon>Blepharismidae</taxon>
        <taxon>Blepharisma</taxon>
    </lineage>
</organism>
<dbReference type="CDD" id="cd00200">
    <property type="entry name" value="WD40"/>
    <property type="match status" value="1"/>
</dbReference>
<keyword evidence="3" id="KW-0677">Repeat</keyword>
<dbReference type="InterPro" id="IPR013934">
    <property type="entry name" value="Utp13_C"/>
</dbReference>
<evidence type="ECO:0000256" key="1">
    <source>
        <dbReference type="ARBA" id="ARBA00004604"/>
    </source>
</evidence>